<feature type="transmembrane region" description="Helical" evidence="16">
    <location>
        <begin position="112"/>
        <end position="137"/>
    </location>
</feature>
<feature type="binding site" evidence="18">
    <location>
        <position position="68"/>
    </location>
    <ligand>
        <name>Zn(2+)</name>
        <dbReference type="ChEBI" id="CHEBI:29105"/>
        <note>catalytic</note>
    </ligand>
</feature>
<evidence type="ECO:0000256" key="16">
    <source>
        <dbReference type="PIRNR" id="PIRNR006404"/>
    </source>
</evidence>
<keyword evidence="10 16" id="KW-0862">Zinc</keyword>
<dbReference type="SUPFAM" id="SSF54631">
    <property type="entry name" value="CBS-domain pair"/>
    <property type="match status" value="1"/>
</dbReference>
<keyword evidence="13 19" id="KW-0129">CBS domain</keyword>
<keyword evidence="3 16" id="KW-1003">Cell membrane</keyword>
<evidence type="ECO:0000256" key="19">
    <source>
        <dbReference type="PROSITE-ProRule" id="PRU00703"/>
    </source>
</evidence>
<feature type="binding site" evidence="18">
    <location>
        <position position="72"/>
    </location>
    <ligand>
        <name>Zn(2+)</name>
        <dbReference type="ChEBI" id="CHEBI:29105"/>
        <note>catalytic</note>
    </ligand>
</feature>
<evidence type="ECO:0000256" key="17">
    <source>
        <dbReference type="PIRSR" id="PIRSR006404-1"/>
    </source>
</evidence>
<accession>L0L0X0</accession>
<keyword evidence="5 16" id="KW-0645">Protease</keyword>
<dbReference type="GeneID" id="14408538"/>
<evidence type="ECO:0000313" key="21">
    <source>
        <dbReference type="EMBL" id="AGB50600.1"/>
    </source>
</evidence>
<evidence type="ECO:0000256" key="2">
    <source>
        <dbReference type="ARBA" id="ARBA00007931"/>
    </source>
</evidence>
<dbReference type="HOGENOM" id="CLU_037123_1_1_2"/>
<keyword evidence="11 16" id="KW-1133">Transmembrane helix</keyword>
<evidence type="ECO:0000256" key="7">
    <source>
        <dbReference type="ARBA" id="ARBA00022723"/>
    </source>
</evidence>
<feature type="domain" description="CBS" evidence="20">
    <location>
        <begin position="247"/>
        <end position="302"/>
    </location>
</feature>
<evidence type="ECO:0000256" key="4">
    <source>
        <dbReference type="ARBA" id="ARBA00022605"/>
    </source>
</evidence>
<dbReference type="GO" id="GO:0046872">
    <property type="term" value="F:metal ion binding"/>
    <property type="evidence" value="ECO:0007669"/>
    <property type="project" value="UniProtKB-UniRule"/>
</dbReference>
<dbReference type="CDD" id="cd04801">
    <property type="entry name" value="CBS_pair_peptidase_M50"/>
    <property type="match status" value="1"/>
</dbReference>
<dbReference type="InterPro" id="IPR046342">
    <property type="entry name" value="CBS_dom_sf"/>
</dbReference>
<organism evidence="21 22">
    <name type="scientific">Methanomethylovorans hollandica (strain DSM 15978 / NBRC 107637 / DMS1)</name>
    <dbReference type="NCBI Taxonomy" id="867904"/>
    <lineage>
        <taxon>Archaea</taxon>
        <taxon>Methanobacteriati</taxon>
        <taxon>Methanobacteriota</taxon>
        <taxon>Stenosarchaea group</taxon>
        <taxon>Methanomicrobia</taxon>
        <taxon>Methanosarcinales</taxon>
        <taxon>Methanosarcinaceae</taxon>
        <taxon>Methanomethylovorans</taxon>
    </lineage>
</organism>
<evidence type="ECO:0000256" key="15">
    <source>
        <dbReference type="ARBA" id="ARBA00023167"/>
    </source>
</evidence>
<dbReference type="KEGG" id="mhz:Metho_2459"/>
<name>L0L0X0_METHD</name>
<dbReference type="GO" id="GO:0005886">
    <property type="term" value="C:plasma membrane"/>
    <property type="evidence" value="ECO:0007669"/>
    <property type="project" value="UniProtKB-SubCell"/>
</dbReference>
<gene>
    <name evidence="21" type="ordered locus">Metho_2459</name>
</gene>
<keyword evidence="22" id="KW-1185">Reference proteome</keyword>
<keyword evidence="15" id="KW-0486">Methionine biosynthesis</keyword>
<evidence type="ECO:0000256" key="11">
    <source>
        <dbReference type="ARBA" id="ARBA00022989"/>
    </source>
</evidence>
<dbReference type="AlphaFoldDB" id="L0L0X0"/>
<evidence type="ECO:0000313" key="22">
    <source>
        <dbReference type="Proteomes" id="UP000010866"/>
    </source>
</evidence>
<comment type="cofactor">
    <cofactor evidence="16 18">
        <name>Zn(2+)</name>
        <dbReference type="ChEBI" id="CHEBI:29105"/>
    </cofactor>
    <text evidence="16 18">Binds 1 zinc ion per subunit.</text>
</comment>
<dbReference type="STRING" id="867904.Metho_2459"/>
<evidence type="ECO:0000256" key="8">
    <source>
        <dbReference type="ARBA" id="ARBA00022737"/>
    </source>
</evidence>
<keyword evidence="14 16" id="KW-0472">Membrane</keyword>
<feature type="transmembrane region" description="Helical" evidence="16">
    <location>
        <begin position="51"/>
        <end position="70"/>
    </location>
</feature>
<reference evidence="22" key="1">
    <citation type="submission" date="2012-02" db="EMBL/GenBank/DDBJ databases">
        <title>Complete sequence of chromosome of Methanomethylovorans hollandica DSM 15978.</title>
        <authorList>
            <person name="Lucas S."/>
            <person name="Copeland A."/>
            <person name="Lapidus A."/>
            <person name="Glavina del Rio T."/>
            <person name="Dalin E."/>
            <person name="Tice H."/>
            <person name="Bruce D."/>
            <person name="Goodwin L."/>
            <person name="Pitluck S."/>
            <person name="Peters L."/>
            <person name="Mikhailova N."/>
            <person name="Held B."/>
            <person name="Kyrpides N."/>
            <person name="Mavromatis K."/>
            <person name="Ivanova N."/>
            <person name="Brettin T."/>
            <person name="Detter J.C."/>
            <person name="Han C."/>
            <person name="Larimer F."/>
            <person name="Land M."/>
            <person name="Hauser L."/>
            <person name="Markowitz V."/>
            <person name="Cheng J.-F."/>
            <person name="Hugenholtz P."/>
            <person name="Woyke T."/>
            <person name="Wu D."/>
            <person name="Spring S."/>
            <person name="Schroeder M."/>
            <person name="Brambilla E."/>
            <person name="Klenk H.-P."/>
            <person name="Eisen J.A."/>
        </authorList>
    </citation>
    <scope>NUCLEOTIDE SEQUENCE [LARGE SCALE GENOMIC DNA]</scope>
    <source>
        <strain evidence="22">DSM 15978 / NBRC 107637 / DMS1</strain>
    </source>
</reference>
<dbReference type="SMART" id="SM00116">
    <property type="entry name" value="CBS"/>
    <property type="match status" value="2"/>
</dbReference>
<dbReference type="InterPro" id="IPR008915">
    <property type="entry name" value="Peptidase_M50"/>
</dbReference>
<evidence type="ECO:0000256" key="18">
    <source>
        <dbReference type="PIRSR" id="PIRSR006404-2"/>
    </source>
</evidence>
<feature type="transmembrane region" description="Helical" evidence="16">
    <location>
        <begin position="21"/>
        <end position="39"/>
    </location>
</feature>
<comment type="similarity">
    <text evidence="2 16">Belongs to the peptidase M50B family.</text>
</comment>
<dbReference type="GO" id="GO:0006508">
    <property type="term" value="P:proteolysis"/>
    <property type="evidence" value="ECO:0007669"/>
    <property type="project" value="UniProtKB-KW"/>
</dbReference>
<dbReference type="EMBL" id="CP003362">
    <property type="protein sequence ID" value="AGB50600.1"/>
    <property type="molecule type" value="Genomic_DNA"/>
</dbReference>
<evidence type="ECO:0000256" key="9">
    <source>
        <dbReference type="ARBA" id="ARBA00022801"/>
    </source>
</evidence>
<dbReference type="PIRSF" id="PIRSF006404">
    <property type="entry name" value="UCP006404_Pept_M50_CBS"/>
    <property type="match status" value="1"/>
</dbReference>
<dbReference type="Proteomes" id="UP000010866">
    <property type="component" value="Chromosome"/>
</dbReference>
<evidence type="ECO:0000256" key="14">
    <source>
        <dbReference type="ARBA" id="ARBA00023136"/>
    </source>
</evidence>
<feature type="transmembrane region" description="Helical" evidence="16">
    <location>
        <begin position="198"/>
        <end position="223"/>
    </location>
</feature>
<evidence type="ECO:0000256" key="6">
    <source>
        <dbReference type="ARBA" id="ARBA00022692"/>
    </source>
</evidence>
<protein>
    <recommendedName>
        <fullName evidence="16">Zinc metalloprotease</fullName>
    </recommendedName>
</protein>
<feature type="domain" description="CBS" evidence="20">
    <location>
        <begin position="309"/>
        <end position="366"/>
    </location>
</feature>
<dbReference type="GO" id="GO:0008237">
    <property type="term" value="F:metallopeptidase activity"/>
    <property type="evidence" value="ECO:0007669"/>
    <property type="project" value="UniProtKB-UniRule"/>
</dbReference>
<evidence type="ECO:0000256" key="3">
    <source>
        <dbReference type="ARBA" id="ARBA00022475"/>
    </source>
</evidence>
<keyword evidence="4" id="KW-0028">Amino-acid biosynthesis</keyword>
<keyword evidence="7 16" id="KW-0479">Metal-binding</keyword>
<evidence type="ECO:0000256" key="1">
    <source>
        <dbReference type="ARBA" id="ARBA00004651"/>
    </source>
</evidence>
<evidence type="ECO:0000256" key="13">
    <source>
        <dbReference type="ARBA" id="ARBA00023122"/>
    </source>
</evidence>
<dbReference type="InterPro" id="IPR000644">
    <property type="entry name" value="CBS_dom"/>
</dbReference>
<dbReference type="CDD" id="cd06164">
    <property type="entry name" value="S2P-M50_SpoIVFB_CBS"/>
    <property type="match status" value="1"/>
</dbReference>
<evidence type="ECO:0000256" key="10">
    <source>
        <dbReference type="ARBA" id="ARBA00022833"/>
    </source>
</evidence>
<keyword evidence="12 16" id="KW-0482">Metalloprotease</keyword>
<sequence length="366" mass="40489" precursor="true">MKTSFQIGKILGIPIKLHITFLFILPVFALVFATNPAPFGFQDQATPTMNYLLSLITTILLFLCVLLHELGHSYVAQRYGVEIKDITLMLIGGVSSMEEIPRNPSQELKMAFAGPLVSLVIGLTIFLVNFLVASVIIPYAATPIYMMFSILGSINIVLGLFNLLPAFPMDGGRVLRAWFAGRMNYIQATHYAASVGKVFAFLMGIVGLFSNAWLILIAFFVYIGASEEDRSTTVTVTLEKYSVSDVMSKEVTSVSPYMTIEDMLDFMFEHKHMGYPVMESNYLKGIVTLSDVHKVPPLERAVLQVRDIMTTRVVSLTEDANAADAFKLMMSNNIGRVLVVDSNGSVVGILSRTDLMRAMMLANEHL</sequence>
<dbReference type="Gene3D" id="3.10.580.10">
    <property type="entry name" value="CBS-domain"/>
    <property type="match status" value="2"/>
</dbReference>
<proteinExistence type="inferred from homology"/>
<keyword evidence="6 16" id="KW-0812">Transmembrane</keyword>
<evidence type="ECO:0000259" key="20">
    <source>
        <dbReference type="PROSITE" id="PS51371"/>
    </source>
</evidence>
<keyword evidence="9 16" id="KW-0378">Hydrolase</keyword>
<dbReference type="OrthoDB" id="12044at2157"/>
<feature type="binding site" evidence="18">
    <location>
        <position position="170"/>
    </location>
    <ligand>
        <name>Zn(2+)</name>
        <dbReference type="ChEBI" id="CHEBI:29105"/>
        <note>catalytic</note>
    </ligand>
</feature>
<feature type="active site" evidence="17">
    <location>
        <position position="69"/>
    </location>
</feature>
<dbReference type="Pfam" id="PF02163">
    <property type="entry name" value="Peptidase_M50"/>
    <property type="match status" value="2"/>
</dbReference>
<evidence type="ECO:0000256" key="5">
    <source>
        <dbReference type="ARBA" id="ARBA00022670"/>
    </source>
</evidence>
<dbReference type="GO" id="GO:0009086">
    <property type="term" value="P:methionine biosynthetic process"/>
    <property type="evidence" value="ECO:0007669"/>
    <property type="project" value="UniProtKB-KW"/>
</dbReference>
<dbReference type="PANTHER" id="PTHR39188">
    <property type="entry name" value="MEMBRANE-ASSOCIATED ZINC METALLOPROTEASE M50B"/>
    <property type="match status" value="1"/>
</dbReference>
<keyword evidence="8" id="KW-0677">Repeat</keyword>
<comment type="subcellular location">
    <subcellularLocation>
        <location evidence="1 16">Cell membrane</location>
        <topology evidence="1 16">Multi-pass membrane protein</topology>
    </subcellularLocation>
</comment>
<dbReference type="PROSITE" id="PS51371">
    <property type="entry name" value="CBS"/>
    <property type="match status" value="2"/>
</dbReference>
<feature type="transmembrane region" description="Helical" evidence="16">
    <location>
        <begin position="143"/>
        <end position="164"/>
    </location>
</feature>
<evidence type="ECO:0000256" key="12">
    <source>
        <dbReference type="ARBA" id="ARBA00023049"/>
    </source>
</evidence>
<dbReference type="PANTHER" id="PTHR39188:SF3">
    <property type="entry name" value="STAGE IV SPORULATION PROTEIN FB"/>
    <property type="match status" value="1"/>
</dbReference>
<dbReference type="InterPro" id="IPR016483">
    <property type="entry name" value="UCP006404_Pept_M50_CBS"/>
</dbReference>
<dbReference type="Pfam" id="PF00571">
    <property type="entry name" value="CBS"/>
    <property type="match status" value="2"/>
</dbReference>
<dbReference type="RefSeq" id="WP_015325765.1">
    <property type="nucleotide sequence ID" value="NC_019977.1"/>
</dbReference>